<evidence type="ECO:0000313" key="1">
    <source>
        <dbReference type="EMBL" id="MCH92738.1"/>
    </source>
</evidence>
<protein>
    <submittedName>
        <fullName evidence="1">Pentatricopeptide repeat-containing protein</fullName>
    </submittedName>
</protein>
<name>A0A392N1A1_9FABA</name>
<evidence type="ECO:0000313" key="2">
    <source>
        <dbReference type="Proteomes" id="UP000265520"/>
    </source>
</evidence>
<dbReference type="AlphaFoldDB" id="A0A392N1A1"/>
<dbReference type="Pfam" id="PF20431">
    <property type="entry name" value="E_motif"/>
    <property type="match status" value="1"/>
</dbReference>
<organism evidence="1 2">
    <name type="scientific">Trifolium medium</name>
    <dbReference type="NCBI Taxonomy" id="97028"/>
    <lineage>
        <taxon>Eukaryota</taxon>
        <taxon>Viridiplantae</taxon>
        <taxon>Streptophyta</taxon>
        <taxon>Embryophyta</taxon>
        <taxon>Tracheophyta</taxon>
        <taxon>Spermatophyta</taxon>
        <taxon>Magnoliopsida</taxon>
        <taxon>eudicotyledons</taxon>
        <taxon>Gunneridae</taxon>
        <taxon>Pentapetalae</taxon>
        <taxon>rosids</taxon>
        <taxon>fabids</taxon>
        <taxon>Fabales</taxon>
        <taxon>Fabaceae</taxon>
        <taxon>Papilionoideae</taxon>
        <taxon>50 kb inversion clade</taxon>
        <taxon>NPAAA clade</taxon>
        <taxon>Hologalegina</taxon>
        <taxon>IRL clade</taxon>
        <taxon>Trifolieae</taxon>
        <taxon>Trifolium</taxon>
    </lineage>
</organism>
<dbReference type="PANTHER" id="PTHR47926:SF436">
    <property type="entry name" value="PENTATRICOPEPTIDE REPEAT-CONTAINING PROTEIN ELI1, CHLOROPLASTIC-LIKE ISOFORM X2"/>
    <property type="match status" value="1"/>
</dbReference>
<dbReference type="InterPro" id="IPR046848">
    <property type="entry name" value="E_motif"/>
</dbReference>
<keyword evidence="2" id="KW-1185">Reference proteome</keyword>
<dbReference type="EMBL" id="LXQA010023328">
    <property type="protein sequence ID" value="MCH92738.1"/>
    <property type="molecule type" value="Genomic_DNA"/>
</dbReference>
<reference evidence="1 2" key="1">
    <citation type="journal article" date="2018" name="Front. Plant Sci.">
        <title>Red Clover (Trifolium pratense) and Zigzag Clover (T. medium) - A Picture of Genomic Similarities and Differences.</title>
        <authorList>
            <person name="Dluhosova J."/>
            <person name="Istvanek J."/>
            <person name="Nedelnik J."/>
            <person name="Repkova J."/>
        </authorList>
    </citation>
    <scope>NUCLEOTIDE SEQUENCE [LARGE SCALE GENOMIC DNA]</scope>
    <source>
        <strain evidence="2">cv. 10/8</strain>
        <tissue evidence="1">Leaf</tissue>
    </source>
</reference>
<proteinExistence type="predicted"/>
<dbReference type="InterPro" id="IPR011990">
    <property type="entry name" value="TPR-like_helical_dom_sf"/>
</dbReference>
<dbReference type="InterPro" id="IPR046960">
    <property type="entry name" value="PPR_At4g14850-like_plant"/>
</dbReference>
<comment type="caution">
    <text evidence="1">The sequence shown here is derived from an EMBL/GenBank/DDBJ whole genome shotgun (WGS) entry which is preliminary data.</text>
</comment>
<dbReference type="GO" id="GO:0003723">
    <property type="term" value="F:RNA binding"/>
    <property type="evidence" value="ECO:0007669"/>
    <property type="project" value="InterPro"/>
</dbReference>
<dbReference type="PANTHER" id="PTHR47926">
    <property type="entry name" value="PENTATRICOPEPTIDE REPEAT-CONTAINING PROTEIN"/>
    <property type="match status" value="1"/>
</dbReference>
<dbReference type="Proteomes" id="UP000265520">
    <property type="component" value="Unassembled WGS sequence"/>
</dbReference>
<sequence length="161" mass="18361">MSFLWQCKELEIGMKPHAISFIVEHYGCLVDILCRARHLEQAKSIIERMPVTVRPNKVIWISLLCGGRNHRNLEIGEYAACNLIEGDLDARTGCYTVLSNMHAAAGKWDKVSHMASPNPGYIYILREMRKKLKLLGHVPDTSQVLLNIDGEKEKEFELENQ</sequence>
<gene>
    <name evidence="1" type="ORF">A2U01_0013681</name>
</gene>
<dbReference type="Gene3D" id="1.25.40.10">
    <property type="entry name" value="Tetratricopeptide repeat domain"/>
    <property type="match status" value="1"/>
</dbReference>
<accession>A0A392N1A1</accession>
<dbReference type="GO" id="GO:0009451">
    <property type="term" value="P:RNA modification"/>
    <property type="evidence" value="ECO:0007669"/>
    <property type="project" value="InterPro"/>
</dbReference>